<dbReference type="AlphaFoldDB" id="A0AAD6YD46"/>
<gene>
    <name evidence="1" type="ORF">GGX14DRAFT_396979</name>
</gene>
<comment type="caution">
    <text evidence="1">The sequence shown here is derived from an EMBL/GenBank/DDBJ whole genome shotgun (WGS) entry which is preliminary data.</text>
</comment>
<evidence type="ECO:0000313" key="2">
    <source>
        <dbReference type="Proteomes" id="UP001219525"/>
    </source>
</evidence>
<keyword evidence="2" id="KW-1185">Reference proteome</keyword>
<protein>
    <submittedName>
        <fullName evidence="1">Uncharacterized protein</fullName>
    </submittedName>
</protein>
<name>A0AAD6YD46_9AGAR</name>
<proteinExistence type="predicted"/>
<accession>A0AAD6YD46</accession>
<evidence type="ECO:0000313" key="1">
    <source>
        <dbReference type="EMBL" id="KAJ7206593.1"/>
    </source>
</evidence>
<sequence>MYICCPSQIFFHWDMSWVSSKTEQNWWSYGQFFENISNKKFQSAPSVLPIAEQLESIHLSFYTKDAFNAVRGFGHGQKVNPRRAMQKAAVLVLQCQKLAKMKTEATRSPVLDDSSLTAQSDYWYHAARRMRKSFSRLARWSTSVPDSTFHGVLFLRVVAVPGWDGMHGFTDVRKACETCSIGCAFAELEAYYPYLPDYAVALAVAPHAHRHIDILSTTPETDSSEVGRSYGGARAMGAVLTSGGEHTGTAFVQITAMLTPSSTSLNADSPSRYIFDHDYTATLGVRVEETSLALGYLFKTGWRQIGVDSGREHTGTGTALECGSLLYAVFLRYVGKQRDWVGGSMISKRRRWVTGLRWVFRICGWSG</sequence>
<organism evidence="1 2">
    <name type="scientific">Mycena pura</name>
    <dbReference type="NCBI Taxonomy" id="153505"/>
    <lineage>
        <taxon>Eukaryota</taxon>
        <taxon>Fungi</taxon>
        <taxon>Dikarya</taxon>
        <taxon>Basidiomycota</taxon>
        <taxon>Agaricomycotina</taxon>
        <taxon>Agaricomycetes</taxon>
        <taxon>Agaricomycetidae</taxon>
        <taxon>Agaricales</taxon>
        <taxon>Marasmiineae</taxon>
        <taxon>Mycenaceae</taxon>
        <taxon>Mycena</taxon>
    </lineage>
</organism>
<dbReference type="EMBL" id="JARJCW010000039">
    <property type="protein sequence ID" value="KAJ7206593.1"/>
    <property type="molecule type" value="Genomic_DNA"/>
</dbReference>
<dbReference type="Proteomes" id="UP001219525">
    <property type="component" value="Unassembled WGS sequence"/>
</dbReference>
<reference evidence="1" key="1">
    <citation type="submission" date="2023-03" db="EMBL/GenBank/DDBJ databases">
        <title>Massive genome expansion in bonnet fungi (Mycena s.s.) driven by repeated elements and novel gene families across ecological guilds.</title>
        <authorList>
            <consortium name="Lawrence Berkeley National Laboratory"/>
            <person name="Harder C.B."/>
            <person name="Miyauchi S."/>
            <person name="Viragh M."/>
            <person name="Kuo A."/>
            <person name="Thoen E."/>
            <person name="Andreopoulos B."/>
            <person name="Lu D."/>
            <person name="Skrede I."/>
            <person name="Drula E."/>
            <person name="Henrissat B."/>
            <person name="Morin E."/>
            <person name="Kohler A."/>
            <person name="Barry K."/>
            <person name="LaButti K."/>
            <person name="Morin E."/>
            <person name="Salamov A."/>
            <person name="Lipzen A."/>
            <person name="Mereny Z."/>
            <person name="Hegedus B."/>
            <person name="Baldrian P."/>
            <person name="Stursova M."/>
            <person name="Weitz H."/>
            <person name="Taylor A."/>
            <person name="Grigoriev I.V."/>
            <person name="Nagy L.G."/>
            <person name="Martin F."/>
            <person name="Kauserud H."/>
        </authorList>
    </citation>
    <scope>NUCLEOTIDE SEQUENCE</scope>
    <source>
        <strain evidence="1">9144</strain>
    </source>
</reference>